<dbReference type="Pfam" id="PF13923">
    <property type="entry name" value="zf-C3HC4_2"/>
    <property type="match status" value="1"/>
</dbReference>
<dbReference type="PROSITE" id="PS00518">
    <property type="entry name" value="ZF_RING_1"/>
    <property type="match status" value="1"/>
</dbReference>
<dbReference type="SMART" id="SM00320">
    <property type="entry name" value="WD40"/>
    <property type="match status" value="7"/>
</dbReference>
<feature type="region of interest" description="Disordered" evidence="8">
    <location>
        <begin position="405"/>
        <end position="446"/>
    </location>
</feature>
<evidence type="ECO:0000313" key="10">
    <source>
        <dbReference type="EMBL" id="PVU98466.1"/>
    </source>
</evidence>
<gene>
    <name evidence="10" type="ORF">BB559_001546</name>
</gene>
<feature type="repeat" description="WD" evidence="7">
    <location>
        <begin position="907"/>
        <end position="949"/>
    </location>
</feature>
<evidence type="ECO:0000256" key="2">
    <source>
        <dbReference type="ARBA" id="ARBA00022723"/>
    </source>
</evidence>
<evidence type="ECO:0000256" key="1">
    <source>
        <dbReference type="ARBA" id="ARBA00022574"/>
    </source>
</evidence>
<dbReference type="PROSITE" id="PS00678">
    <property type="entry name" value="WD_REPEATS_1"/>
    <property type="match status" value="1"/>
</dbReference>
<keyword evidence="3" id="KW-0677">Repeat</keyword>
<feature type="region of interest" description="Disordered" evidence="8">
    <location>
        <begin position="818"/>
        <end position="838"/>
    </location>
</feature>
<dbReference type="PROSITE" id="PS50089">
    <property type="entry name" value="ZF_RING_2"/>
    <property type="match status" value="1"/>
</dbReference>
<sequence length="1126" mass="125468">MEQESNKDFRQNPECKTPSDENLSPHLHGKPFESTHQNDTDISSKTNFSSEEQESSDLDRYLDCSITSTDNPAATPLQDSKPSQKPLTTKSPSSSIEIKISESGSNLISKECSEISSMINNCKQIINELPNIKSQNFLPEANYSTSSTAMFKTPRKIAIPKSSSLRIKSTIGPQTLDNNNSISPSKLSLLKTSINSLFPLNGSNSNGVQYLPSKNNIIDNATDIKLENTTGNIRKNSSLSDSSISDNYQNPSLYNTFTSALPNTAKKRKISDETGENFESDVDFSNNKKRITNGISDENINGTSLNLCDSLSNASKPRCTDENIDSSKPTQNSEQPKNANGFSTRNHLETTTYPESQPPTAGQSPSQRIVCGENYSVLIKNMIEILAHDIILKKAQLKTREKLENNGQFQNSSQPLPSKLIESEPSPSKGSFENNSPENGTLRELSDHTTSSIIQNQPDDLKCAICLHLISEAFMTSCGHSFCYSCIKTHLETKLQCPTCRAQITRNQIFPNFSLNKILEKTELELTMKSLYSKLPSHQASARNSSSNKSDKDSLFSELQSLLSSENSLEPDDLEKLAGTILSKLKDARNKKSSLSNNLFRYFLNKLNISSRRELQDVYLHLQLVESDIHATEDTVKLGGTKYADENANIPPIIHSPMYHRYGSDELDFLSKKDFGLSKFQMSKIDTHFTDLKQLYFASKHRSLFQNKSTLNASITATINKISSYSSFQPEIVLRYGDGSNTAAIVSSIDFDKDDEIFAVSGVTRKIKIYDFSSAKKQSELWNVATNSRNNRMKWLRQIHSSIGKIGGSRDLGDWWPSSDQSDFQQNQNGVNSTSGSSFSLSDLSRLSTTSQMKQIMPIVPVTELANRYKISCLSYSPFVKGHLACTDYEGYVTVYDTNTNSPYVQFTEHEKRAWSVDFSTTDPNKLCSGSDDGKVKIWSLNTRSSVMTIEGKANICCVRFNPELGNMIAFGSADHDIHYYDIRSARQPLAILKEHRKAVSYVRFFSPNLVVSASTDSTLKLWDLKTNKCVRTYQGHTNEKNFVGLSVSSSGWLSCGSENNTVYTYDIGLTKPVIEYKFNSSAPTKYDDLTDKDPSLFVSAVCWKRNSNTLIAANSQGSIRTLNLE</sequence>
<feature type="region of interest" description="Disordered" evidence="8">
    <location>
        <begin position="1"/>
        <end position="96"/>
    </location>
</feature>
<evidence type="ECO:0000256" key="7">
    <source>
        <dbReference type="PROSITE-ProRule" id="PRU00221"/>
    </source>
</evidence>
<organism evidence="10 11">
    <name type="scientific">Furculomyces boomerangus</name>
    <dbReference type="NCBI Taxonomy" id="61424"/>
    <lineage>
        <taxon>Eukaryota</taxon>
        <taxon>Fungi</taxon>
        <taxon>Fungi incertae sedis</taxon>
        <taxon>Zoopagomycota</taxon>
        <taxon>Kickxellomycotina</taxon>
        <taxon>Harpellomycetes</taxon>
        <taxon>Harpellales</taxon>
        <taxon>Harpellaceae</taxon>
        <taxon>Furculomyces</taxon>
    </lineage>
</organism>
<evidence type="ECO:0000256" key="5">
    <source>
        <dbReference type="ARBA" id="ARBA00022833"/>
    </source>
</evidence>
<feature type="compositionally biased region" description="Polar residues" evidence="8">
    <location>
        <begin position="326"/>
        <end position="367"/>
    </location>
</feature>
<evidence type="ECO:0000313" key="11">
    <source>
        <dbReference type="Proteomes" id="UP000245699"/>
    </source>
</evidence>
<dbReference type="GO" id="GO:0008270">
    <property type="term" value="F:zinc ion binding"/>
    <property type="evidence" value="ECO:0007669"/>
    <property type="project" value="UniProtKB-KW"/>
</dbReference>
<keyword evidence="11" id="KW-1185">Reference proteome</keyword>
<dbReference type="AlphaFoldDB" id="A0A2T9Z1N1"/>
<dbReference type="CDD" id="cd16504">
    <property type="entry name" value="RING-HC_COP1"/>
    <property type="match status" value="1"/>
</dbReference>
<dbReference type="InterPro" id="IPR013083">
    <property type="entry name" value="Znf_RING/FYVE/PHD"/>
</dbReference>
<dbReference type="Pfam" id="PF00400">
    <property type="entry name" value="WD40"/>
    <property type="match status" value="3"/>
</dbReference>
<feature type="compositionally biased region" description="Basic and acidic residues" evidence="8">
    <location>
        <begin position="30"/>
        <end position="39"/>
    </location>
</feature>
<reference evidence="10 11" key="1">
    <citation type="journal article" date="2018" name="MBio">
        <title>Comparative Genomics Reveals the Core Gene Toolbox for the Fungus-Insect Symbiosis.</title>
        <authorList>
            <person name="Wang Y."/>
            <person name="Stata M."/>
            <person name="Wang W."/>
            <person name="Stajich J.E."/>
            <person name="White M.M."/>
            <person name="Moncalvo J.M."/>
        </authorList>
    </citation>
    <scope>NUCLEOTIDE SEQUENCE [LARGE SCALE GENOMIC DNA]</scope>
    <source>
        <strain evidence="10 11">AUS-77-4</strain>
    </source>
</reference>
<name>A0A2T9Z1N1_9FUNG</name>
<dbReference type="PROSITE" id="PS50082">
    <property type="entry name" value="WD_REPEATS_2"/>
    <property type="match status" value="2"/>
</dbReference>
<dbReference type="PANTHER" id="PTHR44080">
    <property type="entry name" value="E3 UBIQUITIN-PROTEIN LIGASE COP1"/>
    <property type="match status" value="1"/>
</dbReference>
<proteinExistence type="predicted"/>
<dbReference type="Gene3D" id="3.30.40.10">
    <property type="entry name" value="Zinc/RING finger domain, C3HC4 (zinc finger)"/>
    <property type="match status" value="1"/>
</dbReference>
<feature type="region of interest" description="Disordered" evidence="8">
    <location>
        <begin position="316"/>
        <end position="367"/>
    </location>
</feature>
<dbReference type="SMART" id="SM00184">
    <property type="entry name" value="RING"/>
    <property type="match status" value="1"/>
</dbReference>
<dbReference type="EMBL" id="MBFT01000079">
    <property type="protein sequence ID" value="PVU98466.1"/>
    <property type="molecule type" value="Genomic_DNA"/>
</dbReference>
<dbReference type="InterPro" id="IPR015943">
    <property type="entry name" value="WD40/YVTN_repeat-like_dom_sf"/>
</dbReference>
<dbReference type="GO" id="GO:0061630">
    <property type="term" value="F:ubiquitin protein ligase activity"/>
    <property type="evidence" value="ECO:0007669"/>
    <property type="project" value="InterPro"/>
</dbReference>
<dbReference type="InterPro" id="IPR001680">
    <property type="entry name" value="WD40_rpt"/>
</dbReference>
<dbReference type="SUPFAM" id="SSF57850">
    <property type="entry name" value="RING/U-box"/>
    <property type="match status" value="1"/>
</dbReference>
<evidence type="ECO:0000256" key="6">
    <source>
        <dbReference type="PROSITE-ProRule" id="PRU00175"/>
    </source>
</evidence>
<dbReference type="InterPro" id="IPR042755">
    <property type="entry name" value="COP1"/>
</dbReference>
<feature type="domain" description="RING-type" evidence="9">
    <location>
        <begin position="463"/>
        <end position="501"/>
    </location>
</feature>
<evidence type="ECO:0000256" key="3">
    <source>
        <dbReference type="ARBA" id="ARBA00022737"/>
    </source>
</evidence>
<protein>
    <recommendedName>
        <fullName evidence="9">RING-type domain-containing protein</fullName>
    </recommendedName>
</protein>
<feature type="compositionally biased region" description="Basic and acidic residues" evidence="8">
    <location>
        <begin position="1"/>
        <end position="19"/>
    </location>
</feature>
<dbReference type="STRING" id="61424.A0A2T9Z1N1"/>
<dbReference type="InterPro" id="IPR019775">
    <property type="entry name" value="WD40_repeat_CS"/>
</dbReference>
<keyword evidence="4 6" id="KW-0863">Zinc-finger</keyword>
<dbReference type="OrthoDB" id="273771at2759"/>
<dbReference type="InterPro" id="IPR036322">
    <property type="entry name" value="WD40_repeat_dom_sf"/>
</dbReference>
<dbReference type="Proteomes" id="UP000245699">
    <property type="component" value="Unassembled WGS sequence"/>
</dbReference>
<evidence type="ECO:0000256" key="4">
    <source>
        <dbReference type="ARBA" id="ARBA00022771"/>
    </source>
</evidence>
<comment type="caution">
    <text evidence="10">The sequence shown here is derived from an EMBL/GenBank/DDBJ whole genome shotgun (WGS) entry which is preliminary data.</text>
</comment>
<keyword evidence="2" id="KW-0479">Metal-binding</keyword>
<feature type="compositionally biased region" description="Polar residues" evidence="8">
    <location>
        <begin position="40"/>
        <end position="50"/>
    </location>
</feature>
<evidence type="ECO:0000259" key="9">
    <source>
        <dbReference type="PROSITE" id="PS50089"/>
    </source>
</evidence>
<accession>A0A2T9Z1N1</accession>
<feature type="compositionally biased region" description="Polar residues" evidence="8">
    <location>
        <begin position="65"/>
        <end position="89"/>
    </location>
</feature>
<dbReference type="Gene3D" id="2.130.10.10">
    <property type="entry name" value="YVTN repeat-like/Quinoprotein amine dehydrogenase"/>
    <property type="match status" value="2"/>
</dbReference>
<feature type="compositionally biased region" description="Polar residues" evidence="8">
    <location>
        <begin position="405"/>
        <end position="416"/>
    </location>
</feature>
<dbReference type="InterPro" id="IPR017907">
    <property type="entry name" value="Znf_RING_CS"/>
</dbReference>
<dbReference type="PROSITE" id="PS50294">
    <property type="entry name" value="WD_REPEATS_REGION"/>
    <property type="match status" value="2"/>
</dbReference>
<feature type="compositionally biased region" description="Polar residues" evidence="8">
    <location>
        <begin position="425"/>
        <end position="439"/>
    </location>
</feature>
<evidence type="ECO:0000256" key="8">
    <source>
        <dbReference type="SAM" id="MobiDB-lite"/>
    </source>
</evidence>
<dbReference type="InterPro" id="IPR001841">
    <property type="entry name" value="Znf_RING"/>
</dbReference>
<keyword evidence="5" id="KW-0862">Zinc</keyword>
<feature type="repeat" description="WD" evidence="7">
    <location>
        <begin position="993"/>
        <end position="1033"/>
    </location>
</feature>
<keyword evidence="1 7" id="KW-0853">WD repeat</keyword>
<dbReference type="SUPFAM" id="SSF50978">
    <property type="entry name" value="WD40 repeat-like"/>
    <property type="match status" value="1"/>
</dbReference>